<name>A0ABQ7J4S5_9APIC</name>
<dbReference type="SUPFAM" id="SSF50891">
    <property type="entry name" value="Cyclophilin-like"/>
    <property type="match status" value="1"/>
</dbReference>
<proteinExistence type="inferred from homology"/>
<evidence type="ECO:0000259" key="4">
    <source>
        <dbReference type="PROSITE" id="PS50072"/>
    </source>
</evidence>
<comment type="caution">
    <text evidence="5">The sequence shown here is derived from an EMBL/GenBank/DDBJ whole genome shotgun (WGS) entry which is preliminary data.</text>
</comment>
<dbReference type="InterPro" id="IPR002130">
    <property type="entry name" value="Cyclophilin-type_PPIase_dom"/>
</dbReference>
<evidence type="ECO:0000313" key="5">
    <source>
        <dbReference type="EMBL" id="KAF8817776.1"/>
    </source>
</evidence>
<dbReference type="InterPro" id="IPR029000">
    <property type="entry name" value="Cyclophilin-like_dom_sf"/>
</dbReference>
<comment type="function">
    <text evidence="3">PPIases accelerate the folding of proteins. It catalyzes the cis-trans isomerization of proline imidic peptide bonds in oligopeptides.</text>
</comment>
<keyword evidence="6" id="KW-1185">Reference proteome</keyword>
<feature type="domain" description="PPIase cyclophilin-type" evidence="4">
    <location>
        <begin position="107"/>
        <end position="287"/>
    </location>
</feature>
<dbReference type="PROSITE" id="PS50072">
    <property type="entry name" value="CSA_PPIASE_2"/>
    <property type="match status" value="1"/>
</dbReference>
<gene>
    <name evidence="5" type="ORF">IE077_001606</name>
</gene>
<dbReference type="CDD" id="cd01926">
    <property type="entry name" value="cyclophilin_ABH_like"/>
    <property type="match status" value="1"/>
</dbReference>
<protein>
    <recommendedName>
        <fullName evidence="3">Peptidyl-prolyl cis-trans isomerase</fullName>
        <shortName evidence="3">PPIase</shortName>
        <ecNumber evidence="3">5.2.1.8</ecNumber>
    </recommendedName>
</protein>
<sequence>MCSPIIIFCNPLMSSYSFTQNLSSKSIFLLIVPVYLLLNLVVRGSKECPVGRIPHCLLLDAMFLPSSRIVACHAVDAVSKSKLRFTHVFRSYGAMRSKEESVNPKVFFDIEIGGKSAGRVEFELFKNIAPRTAENFRALCTGEKGIGRHGKPLHFKTSAFHRIIPQFMCQGGDFTRGDGTGGESIYGYAFADENFALKHTEAGLLSMANAGPNTNGSQFFITTVPCPWLDGKHTVFGKVPKMNISLEMRKVKICTVISGHSVIAQIEAMGTSNGKPKAEVKIVECNDL</sequence>
<dbReference type="PROSITE" id="PS00170">
    <property type="entry name" value="CSA_PPIASE_1"/>
    <property type="match status" value="1"/>
</dbReference>
<reference evidence="5 6" key="1">
    <citation type="journal article" date="2020" name="bioRxiv">
        <title>Metabolic contributions of an alphaproteobacterial endosymbiont in the apicomplexan Cardiosporidium cionae.</title>
        <authorList>
            <person name="Hunter E.S."/>
            <person name="Paight C.J."/>
            <person name="Lane C.E."/>
        </authorList>
    </citation>
    <scope>NUCLEOTIDE SEQUENCE [LARGE SCALE GENOMIC DNA]</scope>
    <source>
        <strain evidence="5">ESH_2018</strain>
    </source>
</reference>
<dbReference type="EMBL" id="JADAQX010001488">
    <property type="protein sequence ID" value="KAF8817776.1"/>
    <property type="molecule type" value="Genomic_DNA"/>
</dbReference>
<comment type="similarity">
    <text evidence="3">Belongs to the cyclophilin-type PPIase family.</text>
</comment>
<dbReference type="InterPro" id="IPR020892">
    <property type="entry name" value="Cyclophilin-type_PPIase_CS"/>
</dbReference>
<accession>A0ABQ7J4S5</accession>
<dbReference type="PRINTS" id="PR00153">
    <property type="entry name" value="CSAPPISMRASE"/>
</dbReference>
<dbReference type="EC" id="5.2.1.8" evidence="3"/>
<dbReference type="Gene3D" id="2.40.100.10">
    <property type="entry name" value="Cyclophilin-like"/>
    <property type="match status" value="1"/>
</dbReference>
<dbReference type="PANTHER" id="PTHR11071:SF561">
    <property type="entry name" value="PEPTIDYL-PROLYL CIS-TRANS ISOMERASE D-RELATED"/>
    <property type="match status" value="1"/>
</dbReference>
<organism evidence="5 6">
    <name type="scientific">Cardiosporidium cionae</name>
    <dbReference type="NCBI Taxonomy" id="476202"/>
    <lineage>
        <taxon>Eukaryota</taxon>
        <taxon>Sar</taxon>
        <taxon>Alveolata</taxon>
        <taxon>Apicomplexa</taxon>
        <taxon>Aconoidasida</taxon>
        <taxon>Nephromycida</taxon>
        <taxon>Cardiosporidium</taxon>
    </lineage>
</organism>
<dbReference type="Proteomes" id="UP000823046">
    <property type="component" value="Unassembled WGS sequence"/>
</dbReference>
<dbReference type="Pfam" id="PF00160">
    <property type="entry name" value="Pro_isomerase"/>
    <property type="match status" value="1"/>
</dbReference>
<evidence type="ECO:0000256" key="3">
    <source>
        <dbReference type="RuleBase" id="RU363019"/>
    </source>
</evidence>
<comment type="catalytic activity">
    <reaction evidence="3">
        <text>[protein]-peptidylproline (omega=180) = [protein]-peptidylproline (omega=0)</text>
        <dbReference type="Rhea" id="RHEA:16237"/>
        <dbReference type="Rhea" id="RHEA-COMP:10747"/>
        <dbReference type="Rhea" id="RHEA-COMP:10748"/>
        <dbReference type="ChEBI" id="CHEBI:83833"/>
        <dbReference type="ChEBI" id="CHEBI:83834"/>
        <dbReference type="EC" id="5.2.1.8"/>
    </reaction>
</comment>
<dbReference type="PANTHER" id="PTHR11071">
    <property type="entry name" value="PEPTIDYL-PROLYL CIS-TRANS ISOMERASE"/>
    <property type="match status" value="1"/>
</dbReference>
<evidence type="ECO:0000256" key="2">
    <source>
        <dbReference type="ARBA" id="ARBA00023235"/>
    </source>
</evidence>
<evidence type="ECO:0000313" key="6">
    <source>
        <dbReference type="Proteomes" id="UP000823046"/>
    </source>
</evidence>
<evidence type="ECO:0000256" key="1">
    <source>
        <dbReference type="ARBA" id="ARBA00023110"/>
    </source>
</evidence>
<keyword evidence="2 3" id="KW-0413">Isomerase</keyword>
<keyword evidence="1 3" id="KW-0697">Rotamase</keyword>